<feature type="region of interest" description="Disordered" evidence="1">
    <location>
        <begin position="67"/>
        <end position="97"/>
    </location>
</feature>
<evidence type="ECO:0000256" key="1">
    <source>
        <dbReference type="SAM" id="MobiDB-lite"/>
    </source>
</evidence>
<dbReference type="EMBL" id="GGEC01015681">
    <property type="protein sequence ID" value="MBW96164.1"/>
    <property type="molecule type" value="Transcribed_RNA"/>
</dbReference>
<evidence type="ECO:0000313" key="2">
    <source>
        <dbReference type="EMBL" id="MBW96164.1"/>
    </source>
</evidence>
<organism evidence="2">
    <name type="scientific">Rhizophora mucronata</name>
    <name type="common">Asiatic mangrove</name>
    <dbReference type="NCBI Taxonomy" id="61149"/>
    <lineage>
        <taxon>Eukaryota</taxon>
        <taxon>Viridiplantae</taxon>
        <taxon>Streptophyta</taxon>
        <taxon>Embryophyta</taxon>
        <taxon>Tracheophyta</taxon>
        <taxon>Spermatophyta</taxon>
        <taxon>Magnoliopsida</taxon>
        <taxon>eudicotyledons</taxon>
        <taxon>Gunneridae</taxon>
        <taxon>Pentapetalae</taxon>
        <taxon>rosids</taxon>
        <taxon>fabids</taxon>
        <taxon>Malpighiales</taxon>
        <taxon>Rhizophoraceae</taxon>
        <taxon>Rhizophora</taxon>
    </lineage>
</organism>
<proteinExistence type="predicted"/>
<name>A0A2P2JRT3_RHIMU</name>
<sequence length="97" mass="10955">MNVPPLDPAVTCTHSLWRCYIEHDWGDHKLSIQFNMPTVWPGSHPISGPMAQLLPACRVQFPREDTNFSPTAYEEPTANIPNPSVYKPRNSLNPKTV</sequence>
<dbReference type="AlphaFoldDB" id="A0A2P2JRT3"/>
<protein>
    <submittedName>
        <fullName evidence="2">Uncharacterized protein</fullName>
    </submittedName>
</protein>
<accession>A0A2P2JRT3</accession>
<reference evidence="2" key="1">
    <citation type="submission" date="2018-02" db="EMBL/GenBank/DDBJ databases">
        <title>Rhizophora mucronata_Transcriptome.</title>
        <authorList>
            <person name="Meera S.P."/>
            <person name="Sreeshan A."/>
            <person name="Augustine A."/>
        </authorList>
    </citation>
    <scope>NUCLEOTIDE SEQUENCE</scope>
    <source>
        <tissue evidence="2">Leaf</tissue>
    </source>
</reference>